<accession>A0A1E5L4N6</accession>
<dbReference type="PANTHER" id="PTHR43080:SF2">
    <property type="entry name" value="CBS DOMAIN-CONTAINING PROTEIN"/>
    <property type="match status" value="1"/>
</dbReference>
<dbReference type="Gene3D" id="3.10.580.10">
    <property type="entry name" value="CBS-domain"/>
    <property type="match status" value="1"/>
</dbReference>
<name>A0A1E5L4N6_9FIRM</name>
<dbReference type="InterPro" id="IPR046342">
    <property type="entry name" value="CBS_dom_sf"/>
</dbReference>
<dbReference type="STRING" id="1390249.BHU72_07515"/>
<dbReference type="PROSITE" id="PS51371">
    <property type="entry name" value="CBS"/>
    <property type="match status" value="2"/>
</dbReference>
<evidence type="ECO:0000256" key="1">
    <source>
        <dbReference type="ARBA" id="ARBA00023122"/>
    </source>
</evidence>
<reference evidence="4 5" key="1">
    <citation type="submission" date="2016-09" db="EMBL/GenBank/DDBJ databases">
        <title>Desulfuribacillus arsenicus sp. nov., an obligately anaerobic, dissimilatory arsenic- and antimonate-reducing bacterium isolated from anoxic sediments.</title>
        <authorList>
            <person name="Abin C.A."/>
            <person name="Hollibaugh J.T."/>
        </authorList>
    </citation>
    <scope>NUCLEOTIDE SEQUENCE [LARGE SCALE GENOMIC DNA]</scope>
    <source>
        <strain evidence="4 5">MLFW-2</strain>
    </source>
</reference>
<dbReference type="CDD" id="cd04584">
    <property type="entry name" value="CBS_pair_AcuB_like"/>
    <property type="match status" value="1"/>
</dbReference>
<keyword evidence="1 2" id="KW-0129">CBS domain</keyword>
<feature type="domain" description="CBS" evidence="3">
    <location>
        <begin position="81"/>
        <end position="138"/>
    </location>
</feature>
<dbReference type="SMART" id="SM00116">
    <property type="entry name" value="CBS"/>
    <property type="match status" value="2"/>
</dbReference>
<feature type="domain" description="CBS" evidence="3">
    <location>
        <begin position="7"/>
        <end position="62"/>
    </location>
</feature>
<evidence type="ECO:0000259" key="3">
    <source>
        <dbReference type="PROSITE" id="PS51371"/>
    </source>
</evidence>
<dbReference type="AlphaFoldDB" id="A0A1E5L4N6"/>
<dbReference type="SUPFAM" id="SSF54631">
    <property type="entry name" value="CBS-domain pair"/>
    <property type="match status" value="1"/>
</dbReference>
<dbReference type="InterPro" id="IPR051257">
    <property type="entry name" value="Diverse_CBS-Domain"/>
</dbReference>
<keyword evidence="5" id="KW-1185">Reference proteome</keyword>
<proteinExistence type="predicted"/>
<dbReference type="RefSeq" id="WP_069702759.1">
    <property type="nucleotide sequence ID" value="NZ_MJAT01000035.1"/>
</dbReference>
<evidence type="ECO:0000313" key="4">
    <source>
        <dbReference type="EMBL" id="OEH85024.1"/>
    </source>
</evidence>
<dbReference type="Pfam" id="PF00571">
    <property type="entry name" value="CBS"/>
    <property type="match status" value="2"/>
</dbReference>
<evidence type="ECO:0000313" key="5">
    <source>
        <dbReference type="Proteomes" id="UP000095255"/>
    </source>
</evidence>
<dbReference type="InterPro" id="IPR000644">
    <property type="entry name" value="CBS_dom"/>
</dbReference>
<dbReference type="SUPFAM" id="SSF55021">
    <property type="entry name" value="ACT-like"/>
    <property type="match status" value="1"/>
</dbReference>
<dbReference type="EMBL" id="MJAT01000035">
    <property type="protein sequence ID" value="OEH85024.1"/>
    <property type="molecule type" value="Genomic_DNA"/>
</dbReference>
<protein>
    <submittedName>
        <fullName evidence="4">Acetoin utilization protein</fullName>
    </submittedName>
</protein>
<comment type="caution">
    <text evidence="4">The sequence shown here is derived from an EMBL/GenBank/DDBJ whole genome shotgun (WGS) entry which is preliminary data.</text>
</comment>
<dbReference type="OrthoDB" id="9802114at2"/>
<sequence length="208" mass="23078">MYVQQFMKPQVITVSPDENILNAVNIMKTKRINRLPVVEKGKLVGIVTDGDLREASPSAATSLSKYEVNELLSKATVKDVSTKKVITCSPETLIEDAALDMREYKIGALPVLESGQIVGIISQNDIMDAFLDIMGVRSPGRRIVVEVRDELGIMNEVSSVIKEFQLDITNLALYHLPNRMVQIFCRVVGEQTDEAVNALLEKGYKVVQ</sequence>
<dbReference type="Proteomes" id="UP000095255">
    <property type="component" value="Unassembled WGS sequence"/>
</dbReference>
<evidence type="ECO:0000256" key="2">
    <source>
        <dbReference type="PROSITE-ProRule" id="PRU00703"/>
    </source>
</evidence>
<organism evidence="4 5">
    <name type="scientific">Desulfuribacillus stibiiarsenatis</name>
    <dbReference type="NCBI Taxonomy" id="1390249"/>
    <lineage>
        <taxon>Bacteria</taxon>
        <taxon>Bacillati</taxon>
        <taxon>Bacillota</taxon>
        <taxon>Desulfuribacillia</taxon>
        <taxon>Desulfuribacillales</taxon>
        <taxon>Desulfuribacillaceae</taxon>
        <taxon>Desulfuribacillus</taxon>
    </lineage>
</organism>
<gene>
    <name evidence="4" type="ORF">BHU72_07515</name>
</gene>
<dbReference type="PANTHER" id="PTHR43080">
    <property type="entry name" value="CBS DOMAIN-CONTAINING PROTEIN CBSX3, MITOCHONDRIAL"/>
    <property type="match status" value="1"/>
</dbReference>
<dbReference type="InterPro" id="IPR045865">
    <property type="entry name" value="ACT-like_dom_sf"/>
</dbReference>